<name>A0ABC8RJZ6_9AQUA</name>
<reference evidence="1 2" key="1">
    <citation type="submission" date="2024-02" db="EMBL/GenBank/DDBJ databases">
        <authorList>
            <person name="Vignale AGUSTIN F."/>
            <person name="Sosa J E."/>
            <person name="Modenutti C."/>
        </authorList>
    </citation>
    <scope>NUCLEOTIDE SEQUENCE [LARGE SCALE GENOMIC DNA]</scope>
</reference>
<proteinExistence type="predicted"/>
<dbReference type="Gene3D" id="1.20.200.10">
    <property type="entry name" value="Fumarase/aspartase (Central domain)"/>
    <property type="match status" value="1"/>
</dbReference>
<dbReference type="AlphaFoldDB" id="A0ABC8RJZ6"/>
<dbReference type="Proteomes" id="UP001642360">
    <property type="component" value="Unassembled WGS sequence"/>
</dbReference>
<evidence type="ECO:0000313" key="2">
    <source>
        <dbReference type="Proteomes" id="UP001642360"/>
    </source>
</evidence>
<dbReference type="EMBL" id="CAUOFW020001392">
    <property type="protein sequence ID" value="CAK9144491.1"/>
    <property type="molecule type" value="Genomic_DNA"/>
</dbReference>
<comment type="caution">
    <text evidence="1">The sequence shown here is derived from an EMBL/GenBank/DDBJ whole genome shotgun (WGS) entry which is preliminary data.</text>
</comment>
<sequence>MAVMISCYKQHVGSNLLGGGGKPSLDTGFNGAEIAMAAYCSSSNLLLTPSQSMSKVSVKHNKDVST</sequence>
<organism evidence="1 2">
    <name type="scientific">Ilex paraguariensis</name>
    <name type="common">yerba mate</name>
    <dbReference type="NCBI Taxonomy" id="185542"/>
    <lineage>
        <taxon>Eukaryota</taxon>
        <taxon>Viridiplantae</taxon>
        <taxon>Streptophyta</taxon>
        <taxon>Embryophyta</taxon>
        <taxon>Tracheophyta</taxon>
        <taxon>Spermatophyta</taxon>
        <taxon>Magnoliopsida</taxon>
        <taxon>eudicotyledons</taxon>
        <taxon>Gunneridae</taxon>
        <taxon>Pentapetalae</taxon>
        <taxon>asterids</taxon>
        <taxon>campanulids</taxon>
        <taxon>Aquifoliales</taxon>
        <taxon>Aquifoliaceae</taxon>
        <taxon>Ilex</taxon>
    </lineage>
</organism>
<evidence type="ECO:0000313" key="1">
    <source>
        <dbReference type="EMBL" id="CAK9144491.1"/>
    </source>
</evidence>
<protein>
    <submittedName>
        <fullName evidence="1">Uncharacterized protein</fullName>
    </submittedName>
</protein>
<gene>
    <name evidence="1" type="ORF">ILEXP_LOCUS12242</name>
</gene>
<keyword evidence="2" id="KW-1185">Reference proteome</keyword>
<accession>A0ABC8RJZ6</accession>